<comment type="caution">
    <text evidence="2">The sequence shown here is derived from an EMBL/GenBank/DDBJ whole genome shotgun (WGS) entry which is preliminary data.</text>
</comment>
<sequence>MANSSRTILFMLILCCFMGCSARIASITLQCPPVAGTNYPEDRACSNDGKSYNNIRELEADFCLGKNKGLQMLGECPPVPGDDGSDCYKHMCGKDKIHVCKASEEPSKQWFRNSCFFRAARCHALHMNKTDDTWDQICTTCPEDEPPTHCEDIEKPPHVF</sequence>
<evidence type="ECO:0000313" key="2">
    <source>
        <dbReference type="EMBL" id="CCI47864.1"/>
    </source>
</evidence>
<accession>A0A024GMW9</accession>
<keyword evidence="1" id="KW-0732">Signal</keyword>
<feature type="chain" id="PRO_5001529599" description="Kazal-like domain-containing protein" evidence="1">
    <location>
        <begin position="23"/>
        <end position="160"/>
    </location>
</feature>
<protein>
    <recommendedName>
        <fullName evidence="4">Kazal-like domain-containing protein</fullName>
    </recommendedName>
</protein>
<feature type="signal peptide" evidence="1">
    <location>
        <begin position="1"/>
        <end position="22"/>
    </location>
</feature>
<organism evidence="2 3">
    <name type="scientific">Albugo candida</name>
    <dbReference type="NCBI Taxonomy" id="65357"/>
    <lineage>
        <taxon>Eukaryota</taxon>
        <taxon>Sar</taxon>
        <taxon>Stramenopiles</taxon>
        <taxon>Oomycota</taxon>
        <taxon>Peronosporomycetes</taxon>
        <taxon>Albuginales</taxon>
        <taxon>Albuginaceae</taxon>
        <taxon>Albugo</taxon>
    </lineage>
</organism>
<dbReference type="AlphaFoldDB" id="A0A024GMW9"/>
<dbReference type="EMBL" id="CAIX01000190">
    <property type="protein sequence ID" value="CCI47864.1"/>
    <property type="molecule type" value="Genomic_DNA"/>
</dbReference>
<dbReference type="Proteomes" id="UP000053237">
    <property type="component" value="Unassembled WGS sequence"/>
</dbReference>
<reference evidence="2 3" key="1">
    <citation type="submission" date="2012-05" db="EMBL/GenBank/DDBJ databases">
        <title>Recombination and specialization in a pathogen metapopulation.</title>
        <authorList>
            <person name="Gardiner A."/>
            <person name="Kemen E."/>
            <person name="Schultz-Larsen T."/>
            <person name="MacLean D."/>
            <person name="Van Oosterhout C."/>
            <person name="Jones J.D.G."/>
        </authorList>
    </citation>
    <scope>NUCLEOTIDE SEQUENCE [LARGE SCALE GENOMIC DNA]</scope>
    <source>
        <strain evidence="2 3">Ac Nc2</strain>
    </source>
</reference>
<proteinExistence type="predicted"/>
<gene>
    <name evidence="2" type="ORF">BN9_088830</name>
</gene>
<keyword evidence="3" id="KW-1185">Reference proteome</keyword>
<name>A0A024GMW9_9STRA</name>
<evidence type="ECO:0000256" key="1">
    <source>
        <dbReference type="SAM" id="SignalP"/>
    </source>
</evidence>
<dbReference type="InParanoid" id="A0A024GMW9"/>
<evidence type="ECO:0008006" key="4">
    <source>
        <dbReference type="Google" id="ProtNLM"/>
    </source>
</evidence>
<evidence type="ECO:0000313" key="3">
    <source>
        <dbReference type="Proteomes" id="UP000053237"/>
    </source>
</evidence>